<evidence type="ECO:0000313" key="3">
    <source>
        <dbReference type="Proteomes" id="UP000034606"/>
    </source>
</evidence>
<dbReference type="AlphaFoldDB" id="A0A0G0ECC0"/>
<feature type="transmembrane region" description="Helical" evidence="1">
    <location>
        <begin position="67"/>
        <end position="89"/>
    </location>
</feature>
<feature type="transmembrane region" description="Helical" evidence="1">
    <location>
        <begin position="34"/>
        <end position="55"/>
    </location>
</feature>
<name>A0A0G0ECC0_9BACT</name>
<dbReference type="EMBL" id="LBRM01000001">
    <property type="protein sequence ID" value="KKP98691.1"/>
    <property type="molecule type" value="Genomic_DNA"/>
</dbReference>
<gene>
    <name evidence="2" type="ORF">US05_C0001G0047</name>
</gene>
<keyword evidence="1" id="KW-0812">Transmembrane</keyword>
<proteinExistence type="predicted"/>
<accession>A0A0G0ECC0</accession>
<organism evidence="2 3">
    <name type="scientific">Candidatus Nomurabacteria bacterium GW2011_GWA1_36_15</name>
    <dbReference type="NCBI Taxonomy" id="1618728"/>
    <lineage>
        <taxon>Bacteria</taxon>
        <taxon>Candidatus Nomuraibacteriota</taxon>
    </lineage>
</organism>
<keyword evidence="1" id="KW-0472">Membrane</keyword>
<comment type="caution">
    <text evidence="2">The sequence shown here is derived from an EMBL/GenBank/DDBJ whole genome shotgun (WGS) entry which is preliminary data.</text>
</comment>
<protein>
    <submittedName>
        <fullName evidence="2">Uncharacterized protein</fullName>
    </submittedName>
</protein>
<reference evidence="2 3" key="1">
    <citation type="journal article" date="2015" name="Nature">
        <title>rRNA introns, odd ribosomes, and small enigmatic genomes across a large radiation of phyla.</title>
        <authorList>
            <person name="Brown C.T."/>
            <person name="Hug L.A."/>
            <person name="Thomas B.C."/>
            <person name="Sharon I."/>
            <person name="Castelle C.J."/>
            <person name="Singh A."/>
            <person name="Wilkins M.J."/>
            <person name="Williams K.H."/>
            <person name="Banfield J.F."/>
        </authorList>
    </citation>
    <scope>NUCLEOTIDE SEQUENCE [LARGE SCALE GENOMIC DNA]</scope>
</reference>
<keyword evidence="1" id="KW-1133">Transmembrane helix</keyword>
<dbReference type="Proteomes" id="UP000034606">
    <property type="component" value="Unassembled WGS sequence"/>
</dbReference>
<sequence>MKRKFILSSFLLILTYLIPLSILSQYQNSPNLDSVQKITFVTLFLGSTVIIYLNWRKGENTEWLRWTLKILGILGFIYSGVIMALLFLFRHGIGF</sequence>
<evidence type="ECO:0000256" key="1">
    <source>
        <dbReference type="SAM" id="Phobius"/>
    </source>
</evidence>
<evidence type="ECO:0000313" key="2">
    <source>
        <dbReference type="EMBL" id="KKP98691.1"/>
    </source>
</evidence>